<gene>
    <name evidence="5" type="primary">trkA</name>
    <name evidence="5" type="ORF">LC1Nh_0792</name>
</gene>
<dbReference type="InterPro" id="IPR036291">
    <property type="entry name" value="NAD(P)-bd_dom_sf"/>
</dbReference>
<dbReference type="PANTHER" id="PTHR43833">
    <property type="entry name" value="POTASSIUM CHANNEL PROTEIN 2-RELATED-RELATED"/>
    <property type="match status" value="1"/>
</dbReference>
<dbReference type="OrthoDB" id="24929at2157"/>
<evidence type="ECO:0000256" key="1">
    <source>
        <dbReference type="ARBA" id="ARBA00022448"/>
    </source>
</evidence>
<evidence type="ECO:0000259" key="4">
    <source>
        <dbReference type="PROSITE" id="PS51202"/>
    </source>
</evidence>
<dbReference type="GeneID" id="42365181"/>
<dbReference type="Proteomes" id="UP000377803">
    <property type="component" value="Chromosome"/>
</dbReference>
<dbReference type="EMBL" id="CP040089">
    <property type="protein sequence ID" value="QGA80676.1"/>
    <property type="molecule type" value="Genomic_DNA"/>
</dbReference>
<dbReference type="InterPro" id="IPR050721">
    <property type="entry name" value="Trk_Ktr_HKT_K-transport"/>
</dbReference>
<evidence type="ECO:0000256" key="2">
    <source>
        <dbReference type="ARBA" id="ARBA00023065"/>
    </source>
</evidence>
<dbReference type="SUPFAM" id="SSF116726">
    <property type="entry name" value="TrkA C-terminal domain-like"/>
    <property type="match status" value="1"/>
</dbReference>
<dbReference type="Pfam" id="PF02080">
    <property type="entry name" value="TrkA_C"/>
    <property type="match status" value="1"/>
</dbReference>
<feature type="domain" description="RCK C-terminal" evidence="4">
    <location>
        <begin position="131"/>
        <end position="218"/>
    </location>
</feature>
<keyword evidence="6" id="KW-1185">Reference proteome</keyword>
<dbReference type="Pfam" id="PF02254">
    <property type="entry name" value="TrkA_N"/>
    <property type="match status" value="1"/>
</dbReference>
<dbReference type="SUPFAM" id="SSF51735">
    <property type="entry name" value="NAD(P)-binding Rossmann-fold domains"/>
    <property type="match status" value="1"/>
</dbReference>
<feature type="domain" description="RCK N-terminal" evidence="3">
    <location>
        <begin position="1"/>
        <end position="115"/>
    </location>
</feature>
<protein>
    <submittedName>
        <fullName evidence="5">Trk-type K+ transport system, NAD-binding component</fullName>
    </submittedName>
</protein>
<keyword evidence="2" id="KW-0406">Ion transport</keyword>
<accession>A0A5Q0UGH3</accession>
<dbReference type="PROSITE" id="PS51202">
    <property type="entry name" value="RCK_C"/>
    <property type="match status" value="1"/>
</dbReference>
<sequence>MYIVITGINTLSRRLVDRLEGRHDVVVIEEDEDKCERLYSSSGATVINKAPSTLSALEDAGITQADVLISTQKDDNENMVVCSLGKKYGVPKVVSRMEDDEYFEAFQIIDAQAIGHTDLLLSEFLSAVEHPYLVKLANLSGDREVLKASIKDDSSLRGKTIKQMKHRKKFPNEFLVTSIIKEEDTMNAEPETEIEEEDSIILIGPQDEKEKLDKFFQNQ</sequence>
<dbReference type="InterPro" id="IPR036721">
    <property type="entry name" value="RCK_C_sf"/>
</dbReference>
<dbReference type="PROSITE" id="PS51201">
    <property type="entry name" value="RCK_N"/>
    <property type="match status" value="1"/>
</dbReference>
<dbReference type="InterPro" id="IPR006037">
    <property type="entry name" value="RCK_C"/>
</dbReference>
<reference evidence="6" key="1">
    <citation type="submission" date="2019-05" db="EMBL/GenBank/DDBJ databases">
        <title>Candidatus Nanohalobium constans, a novel model system to study the DPANN nano-sized archaea: genomic and physiological characterization of a nanoarchaeon co-cultured with its chitinotrophic host.</title>
        <authorList>
            <person name="La Cono V."/>
            <person name="Arcadi E."/>
            <person name="Crisafi F."/>
            <person name="Denaro R."/>
            <person name="La Spada G."/>
            <person name="Messina E."/>
            <person name="Smedile F."/>
            <person name="Toshchakov S.V."/>
            <person name="Shevchenko M.A."/>
            <person name="Golyshin P.N."/>
            <person name="Golyshina O.V."/>
            <person name="Ferrer M."/>
            <person name="Rohde M."/>
            <person name="Mushegian A."/>
            <person name="Sorokin D.Y."/>
            <person name="Giuliano L."/>
            <person name="Yakimov M.M."/>
        </authorList>
    </citation>
    <scope>NUCLEOTIDE SEQUENCE [LARGE SCALE GENOMIC DNA]</scope>
    <source>
        <strain evidence="6">LC1Nh</strain>
    </source>
</reference>
<dbReference type="KEGG" id="ncon:LC1Nh_0792"/>
<evidence type="ECO:0000313" key="5">
    <source>
        <dbReference type="EMBL" id="QGA80676.1"/>
    </source>
</evidence>
<dbReference type="PANTHER" id="PTHR43833:SF5">
    <property type="entry name" value="TRK SYSTEM POTASSIUM UPTAKE PROTEIN TRKA"/>
    <property type="match status" value="1"/>
</dbReference>
<organism evidence="5 6">
    <name type="scientific">Candidatus Nanohalobium constans</name>
    <dbReference type="NCBI Taxonomy" id="2565781"/>
    <lineage>
        <taxon>Archaea</taxon>
        <taxon>Candidatus Nanohalarchaeota</taxon>
        <taxon>Candidatus Nanohalobia</taxon>
        <taxon>Candidatus Nanohalobiales</taxon>
        <taxon>Candidatus Nanohalobiaceae</taxon>
        <taxon>Candidatus Nanohalobium</taxon>
    </lineage>
</organism>
<evidence type="ECO:0000259" key="3">
    <source>
        <dbReference type="PROSITE" id="PS51201"/>
    </source>
</evidence>
<dbReference type="Gene3D" id="3.40.50.720">
    <property type="entry name" value="NAD(P)-binding Rossmann-like Domain"/>
    <property type="match status" value="1"/>
</dbReference>
<name>A0A5Q0UGH3_9ARCH</name>
<dbReference type="GO" id="GO:0006813">
    <property type="term" value="P:potassium ion transport"/>
    <property type="evidence" value="ECO:0007669"/>
    <property type="project" value="InterPro"/>
</dbReference>
<dbReference type="GO" id="GO:0008324">
    <property type="term" value="F:monoatomic cation transmembrane transporter activity"/>
    <property type="evidence" value="ECO:0007669"/>
    <property type="project" value="InterPro"/>
</dbReference>
<dbReference type="AlphaFoldDB" id="A0A5Q0UGH3"/>
<keyword evidence="1" id="KW-0813">Transport</keyword>
<dbReference type="InterPro" id="IPR003148">
    <property type="entry name" value="RCK_N"/>
</dbReference>
<evidence type="ECO:0000313" key="6">
    <source>
        <dbReference type="Proteomes" id="UP000377803"/>
    </source>
</evidence>
<dbReference type="RefSeq" id="WP_153550417.1">
    <property type="nucleotide sequence ID" value="NZ_CP040089.1"/>
</dbReference>
<dbReference type="Gene3D" id="3.30.70.1450">
    <property type="entry name" value="Regulator of K+ conductance, C-terminal domain"/>
    <property type="match status" value="1"/>
</dbReference>
<proteinExistence type="predicted"/>